<feature type="region of interest" description="Disordered" evidence="1">
    <location>
        <begin position="639"/>
        <end position="670"/>
    </location>
</feature>
<dbReference type="Proteomes" id="UP000078492">
    <property type="component" value="Unassembled WGS sequence"/>
</dbReference>
<reference evidence="2 3" key="1">
    <citation type="submission" date="2015-09" db="EMBL/GenBank/DDBJ databases">
        <title>Trachymyrmex cornetzi WGS genome.</title>
        <authorList>
            <person name="Nygaard S."/>
            <person name="Hu H."/>
            <person name="Boomsma J."/>
            <person name="Zhang G."/>
        </authorList>
    </citation>
    <scope>NUCLEOTIDE SEQUENCE [LARGE SCALE GENOMIC DNA]</scope>
    <source>
        <strain evidence="2">Tcor2-1</strain>
        <tissue evidence="2">Whole body</tissue>
    </source>
</reference>
<feature type="region of interest" description="Disordered" evidence="1">
    <location>
        <begin position="267"/>
        <end position="294"/>
    </location>
</feature>
<evidence type="ECO:0000313" key="2">
    <source>
        <dbReference type="EMBL" id="KYN15614.1"/>
    </source>
</evidence>
<keyword evidence="3" id="KW-1185">Reference proteome</keyword>
<sequence length="670" mass="75525">MTLVIGRTSVRTVLLTSLLPISVVLVVLARAGDVATLEYSVEPLPASREQRPRPDTVLLPFILARDALSGDHCNDGECLNFVARLSFADEERPLHSVASVKVRLRILYSLRGKTNNKFRSIQSFNDLKERSEDLKADNRDAQNVLEIPAVAVAGPLYVFRENLRSDFDAAGISTEKEKGLWITERNRIETLIDKMRTILHQSELIETIDVSITFRFTREQLTTHNRYLYLPSGSKCDANNRAIGFLFTRPLVPGWSVISSQQDLEHAPGFSQGKARKNRDRARQGRAGPSWSKRAERDHPFAFQLLGTMPSEKTISFVRSDCHKNLAEIQLLDAIIQVVYDQHVTLPPHKKYICAESGARLLDCYRSLPHVVLAVRGIALPSACVSPPNRNLRLRRGPRNGALSSGLPGWSSIIALRSFLKLAKTSPSLHRYPPDMYMFCERNILSAEYTAKVTATLVDRNLYELELYTLLDGTLSWNFLEQFRVYNPRFRSQNASASFNLAIDNRVLERGRLGRRGNHIASLRSRLTFPLDLTTDSDQLLSVFSNYFDPCATKRNSPQQLHLLARCQHINCSENAKLPPFSQSVGFDLSCRVVRSSQDRRKIAGRNHAMVHNDRGLRRLKLEAVPQGDPQSARERLFEISAKRERNPTTEDDAAALRGPTAPRVANDAK</sequence>
<dbReference type="AlphaFoldDB" id="A0A195DSW2"/>
<accession>A0A195DSW2</accession>
<proteinExistence type="predicted"/>
<name>A0A195DSW2_9HYME</name>
<protein>
    <submittedName>
        <fullName evidence="2">Uncharacterized protein</fullName>
    </submittedName>
</protein>
<gene>
    <name evidence="2" type="ORF">ALC57_12117</name>
</gene>
<feature type="compositionally biased region" description="Basic and acidic residues" evidence="1">
    <location>
        <begin position="639"/>
        <end position="649"/>
    </location>
</feature>
<evidence type="ECO:0000313" key="3">
    <source>
        <dbReference type="Proteomes" id="UP000078492"/>
    </source>
</evidence>
<dbReference type="EMBL" id="KQ980530">
    <property type="protein sequence ID" value="KYN15614.1"/>
    <property type="molecule type" value="Genomic_DNA"/>
</dbReference>
<organism evidence="2 3">
    <name type="scientific">Trachymyrmex cornetzi</name>
    <dbReference type="NCBI Taxonomy" id="471704"/>
    <lineage>
        <taxon>Eukaryota</taxon>
        <taxon>Metazoa</taxon>
        <taxon>Ecdysozoa</taxon>
        <taxon>Arthropoda</taxon>
        <taxon>Hexapoda</taxon>
        <taxon>Insecta</taxon>
        <taxon>Pterygota</taxon>
        <taxon>Neoptera</taxon>
        <taxon>Endopterygota</taxon>
        <taxon>Hymenoptera</taxon>
        <taxon>Apocrita</taxon>
        <taxon>Aculeata</taxon>
        <taxon>Formicoidea</taxon>
        <taxon>Formicidae</taxon>
        <taxon>Myrmicinae</taxon>
        <taxon>Trachymyrmex</taxon>
    </lineage>
</organism>
<evidence type="ECO:0000256" key="1">
    <source>
        <dbReference type="SAM" id="MobiDB-lite"/>
    </source>
</evidence>